<feature type="region of interest" description="Disordered" evidence="7">
    <location>
        <begin position="388"/>
        <end position="533"/>
    </location>
</feature>
<evidence type="ECO:0000313" key="9">
    <source>
        <dbReference type="Proteomes" id="UP001530377"/>
    </source>
</evidence>
<organism evidence="8 9">
    <name type="scientific">Cyclostephanos tholiformis</name>
    <dbReference type="NCBI Taxonomy" id="382380"/>
    <lineage>
        <taxon>Eukaryota</taxon>
        <taxon>Sar</taxon>
        <taxon>Stramenopiles</taxon>
        <taxon>Ochrophyta</taxon>
        <taxon>Bacillariophyta</taxon>
        <taxon>Coscinodiscophyceae</taxon>
        <taxon>Thalassiosirophycidae</taxon>
        <taxon>Stephanodiscales</taxon>
        <taxon>Stephanodiscaceae</taxon>
        <taxon>Cyclostephanos</taxon>
    </lineage>
</organism>
<dbReference type="AlphaFoldDB" id="A0ABD3RWZ1"/>
<feature type="region of interest" description="Disordered" evidence="7">
    <location>
        <begin position="1013"/>
        <end position="1046"/>
    </location>
</feature>
<comment type="similarity">
    <text evidence="2">Belongs to the NOP14 family.</text>
</comment>
<dbReference type="PANTHER" id="PTHR23183">
    <property type="entry name" value="NOP14"/>
    <property type="match status" value="1"/>
</dbReference>
<comment type="caution">
    <text evidence="8">The sequence shown here is derived from an EMBL/GenBank/DDBJ whole genome shotgun (WGS) entry which is preliminary data.</text>
</comment>
<dbReference type="InterPro" id="IPR007276">
    <property type="entry name" value="Nop14"/>
</dbReference>
<comment type="subcellular location">
    <subcellularLocation>
        <location evidence="1">Nucleus</location>
        <location evidence="1">Nucleolus</location>
    </subcellularLocation>
</comment>
<feature type="compositionally biased region" description="Acidic residues" evidence="7">
    <location>
        <begin position="431"/>
        <end position="446"/>
    </location>
</feature>
<dbReference type="Gene3D" id="2.30.30.140">
    <property type="match status" value="1"/>
</dbReference>
<sequence length="1130" mass="125858">MGKGGGGRSKNKMRRSAGTLPRGIPHKRGGGVGSSSSYSSSSGGGNNPFDFARTKNSASRVKHPVHNKLVPGAQRGVGGGGGVSKLAESLARRQRHLTSLLANANKANSFVDRRIGESDRRNDEDRDGRSDVMLRRLVQERVRRSKKLSKYSLDDDNDGDGGGGGGLTHRGERIDENYTGAPVDHDDVLLSDDDDEDLDRVDTMLHFGGGKFDSDNTRERGAYGGGGGMEDGGTTVDMGRAYRSRREELEERIRMKKIAKAEKMKRKEDQAETFETMDESFAELSRLLNFRDKEQERIQKREARMKGELSQEEQDMDDWDKEMKVGATVRLLALIYLEHTYLFERKVKATDRTKTPEEIAKVRADELHALESKRLARMAGDFLSEDELTDISDDDDNGGGSGQVDKKRKRRKSRGETATKKKGKGKRDYSNPEEMDNEDDDDENRGEEDKRGVRFTADGLMYVDEHDNVIGKVGNEKEGEDDADDNDNEDDDLEEESDDGSSNEPIGHHDLGGSDDEASAAAVSSDNDNGDDKSVADVKAEFKEGMAIQGNYHADEQYGNRATWYNGTITKAYRDGDGMFVYDVTYEDGDFEEGMRTENLRPKPLSKEEKAAEKKKMMEIEIAKKKKLKAKLRAKASIPFVFDVPTTLDALNDLIVEYASTGADASLIVQRIHATNSVRLNHKNKERMQNYYDVLLRRFMAIGDAIFESGNGGTDLERYEQLASLTKTLYAMSQDSPECAAAVWSRRLGIFQKALSKRLRDVEVTPLGDACRDEFTAWPSTGMLLLMRALPHIFPSTDRRHAVVTPALLLLGQILAQTPIKTRYDIVMGLFCAGLMLEYTKGAKRNPPEATAFLASVLRLFADDVHLALVDSPLPSLGQSIKCPQLVGLRNAISKLSESDADDVRFSLEKEDILSETCPLAILNTTLHLTNQAFDIAGKSEDLEREMFGEMVKSLLFITGKRKDLPMPQSTKSRVAETARVAASTYFTHAPRQPLQRRKAASVKELAIKTMAPRMEDPSKYSMSKDRGKSQLKAERDRNRREYKREHKAAMRELRLDSSFVESERRKAKSKADYAARDKRHKNFAWLETEQATMNQQVRMGGGLLSGGGIGAAKAKARSGKMGIKKGGKF</sequence>
<evidence type="ECO:0000256" key="5">
    <source>
        <dbReference type="ARBA" id="ARBA00023242"/>
    </source>
</evidence>
<comment type="function">
    <text evidence="6">Involved in nucleolar processing of pre-18S ribosomal RNA. Has a role in the nuclear export of 40S pre-ribosomal subunit to the cytoplasm.</text>
</comment>
<feature type="region of interest" description="Disordered" evidence="7">
    <location>
        <begin position="1"/>
        <end position="83"/>
    </location>
</feature>
<dbReference type="PANTHER" id="PTHR23183:SF0">
    <property type="entry name" value="NUCLEOLAR PROTEIN 14"/>
    <property type="match status" value="1"/>
</dbReference>
<dbReference type="Pfam" id="PF04147">
    <property type="entry name" value="Nop14"/>
    <property type="match status" value="1"/>
</dbReference>
<gene>
    <name evidence="8" type="ORF">ACHAXA_004896</name>
</gene>
<feature type="compositionally biased region" description="Basic and acidic residues" evidence="7">
    <location>
        <begin position="463"/>
        <end position="477"/>
    </location>
</feature>
<evidence type="ECO:0000256" key="4">
    <source>
        <dbReference type="ARBA" id="ARBA00022552"/>
    </source>
</evidence>
<accession>A0ABD3RWZ1</accession>
<evidence type="ECO:0000256" key="1">
    <source>
        <dbReference type="ARBA" id="ARBA00004604"/>
    </source>
</evidence>
<feature type="region of interest" description="Disordered" evidence="7">
    <location>
        <begin position="148"/>
        <end position="194"/>
    </location>
</feature>
<keyword evidence="3" id="KW-0690">Ribosome biogenesis</keyword>
<dbReference type="EMBL" id="JALLPB020000134">
    <property type="protein sequence ID" value="KAL3816744.1"/>
    <property type="molecule type" value="Genomic_DNA"/>
</dbReference>
<dbReference type="GO" id="GO:0005730">
    <property type="term" value="C:nucleolus"/>
    <property type="evidence" value="ECO:0007669"/>
    <property type="project" value="UniProtKB-SubCell"/>
</dbReference>
<feature type="compositionally biased region" description="Acidic residues" evidence="7">
    <location>
        <begin position="478"/>
        <end position="501"/>
    </location>
</feature>
<evidence type="ECO:0000256" key="3">
    <source>
        <dbReference type="ARBA" id="ARBA00022517"/>
    </source>
</evidence>
<name>A0ABD3RWZ1_9STRA</name>
<keyword evidence="5" id="KW-0539">Nucleus</keyword>
<reference evidence="8 9" key="1">
    <citation type="submission" date="2024-10" db="EMBL/GenBank/DDBJ databases">
        <title>Updated reference genomes for cyclostephanoid diatoms.</title>
        <authorList>
            <person name="Roberts W.R."/>
            <person name="Alverson A.J."/>
        </authorList>
    </citation>
    <scope>NUCLEOTIDE SEQUENCE [LARGE SCALE GENOMIC DNA]</scope>
    <source>
        <strain evidence="8 9">AJA228-03</strain>
    </source>
</reference>
<feature type="compositionally biased region" description="Basic and acidic residues" evidence="7">
    <location>
        <begin position="1014"/>
        <end position="1046"/>
    </location>
</feature>
<evidence type="ECO:0000313" key="8">
    <source>
        <dbReference type="EMBL" id="KAL3816744.1"/>
    </source>
</evidence>
<keyword evidence="4" id="KW-0698">rRNA processing</keyword>
<dbReference type="Proteomes" id="UP001530377">
    <property type="component" value="Unassembled WGS sequence"/>
</dbReference>
<dbReference type="CDD" id="cd04508">
    <property type="entry name" value="Tudor_SF"/>
    <property type="match status" value="1"/>
</dbReference>
<proteinExistence type="inferred from homology"/>
<evidence type="ECO:0008006" key="10">
    <source>
        <dbReference type="Google" id="ProtNLM"/>
    </source>
</evidence>
<keyword evidence="9" id="KW-1185">Reference proteome</keyword>
<evidence type="ECO:0000256" key="6">
    <source>
        <dbReference type="ARBA" id="ARBA00024695"/>
    </source>
</evidence>
<evidence type="ECO:0000256" key="7">
    <source>
        <dbReference type="SAM" id="MobiDB-lite"/>
    </source>
</evidence>
<feature type="compositionally biased region" description="Acidic residues" evidence="7">
    <location>
        <begin position="388"/>
        <end position="397"/>
    </location>
</feature>
<protein>
    <recommendedName>
        <fullName evidence="10">Nucleolar protein 14</fullName>
    </recommendedName>
</protein>
<evidence type="ECO:0000256" key="2">
    <source>
        <dbReference type="ARBA" id="ARBA00007466"/>
    </source>
</evidence>
<dbReference type="GO" id="GO:0006364">
    <property type="term" value="P:rRNA processing"/>
    <property type="evidence" value="ECO:0007669"/>
    <property type="project" value="UniProtKB-KW"/>
</dbReference>